<sequence length="153" mass="15446">MQARSLVFGIGALIAVAAMAPSSVLSAPAALFGPAYDASTASSVRNLAMAMHSALLFDDEEPVDSAADLAEWGWTPGEHLAVQIWVAGDHFRVEAQDVRPGASRFVYSSVDATGAAAEGVAGGAVARVEGSGGAALPDDPGVTLTRVMALPPA</sequence>
<organism evidence="2 3">
    <name type="scientific">Cellulomonas chengniuliangii</name>
    <dbReference type="NCBI Taxonomy" id="2968084"/>
    <lineage>
        <taxon>Bacteria</taxon>
        <taxon>Bacillati</taxon>
        <taxon>Actinomycetota</taxon>
        <taxon>Actinomycetes</taxon>
        <taxon>Micrococcales</taxon>
        <taxon>Cellulomonadaceae</taxon>
        <taxon>Cellulomonas</taxon>
    </lineage>
</organism>
<name>A0ABY5L3S4_9CELL</name>
<accession>A0ABY5L3S4</accession>
<dbReference type="Proteomes" id="UP001316189">
    <property type="component" value="Chromosome"/>
</dbReference>
<proteinExistence type="predicted"/>
<dbReference type="RefSeq" id="WP_227569872.1">
    <property type="nucleotide sequence ID" value="NZ_CP101988.1"/>
</dbReference>
<evidence type="ECO:0000256" key="1">
    <source>
        <dbReference type="SAM" id="SignalP"/>
    </source>
</evidence>
<protein>
    <submittedName>
        <fullName evidence="2">Uncharacterized protein</fullName>
    </submittedName>
</protein>
<evidence type="ECO:0000313" key="2">
    <source>
        <dbReference type="EMBL" id="UUI75233.1"/>
    </source>
</evidence>
<reference evidence="2 3" key="1">
    <citation type="submission" date="2022-07" db="EMBL/GenBank/DDBJ databases">
        <title>Novel species in genus cellulomonas.</title>
        <authorList>
            <person name="Ye L."/>
        </authorList>
    </citation>
    <scope>NUCLEOTIDE SEQUENCE [LARGE SCALE GENOMIC DNA]</scope>
    <source>
        <strain evidence="3">zg-Y338</strain>
    </source>
</reference>
<keyword evidence="3" id="KW-1185">Reference proteome</keyword>
<evidence type="ECO:0000313" key="3">
    <source>
        <dbReference type="Proteomes" id="UP001316189"/>
    </source>
</evidence>
<feature type="signal peptide" evidence="1">
    <location>
        <begin position="1"/>
        <end position="20"/>
    </location>
</feature>
<gene>
    <name evidence="2" type="ORF">NP064_15955</name>
</gene>
<feature type="chain" id="PRO_5045857961" evidence="1">
    <location>
        <begin position="21"/>
        <end position="153"/>
    </location>
</feature>
<keyword evidence="1" id="KW-0732">Signal</keyword>
<dbReference type="EMBL" id="CP101988">
    <property type="protein sequence ID" value="UUI75233.1"/>
    <property type="molecule type" value="Genomic_DNA"/>
</dbReference>